<dbReference type="InterPro" id="IPR001041">
    <property type="entry name" value="2Fe-2S_ferredoxin-type"/>
</dbReference>
<dbReference type="InterPro" id="IPR039261">
    <property type="entry name" value="FNR_nucleotide-bd"/>
</dbReference>
<protein>
    <submittedName>
        <fullName evidence="9">Oxidoreductase</fullName>
    </submittedName>
</protein>
<evidence type="ECO:0000313" key="9">
    <source>
        <dbReference type="EMBL" id="TSH97146.1"/>
    </source>
</evidence>
<dbReference type="GO" id="GO:0046872">
    <property type="term" value="F:metal ion binding"/>
    <property type="evidence" value="ECO:0007669"/>
    <property type="project" value="UniProtKB-KW"/>
</dbReference>
<reference evidence="9 10" key="1">
    <citation type="submission" date="2019-07" db="EMBL/GenBank/DDBJ databases">
        <title>Qingshengfaniella alkalisoli gen. nov., sp. nov., isolated from saline soil.</title>
        <authorList>
            <person name="Xu L."/>
            <person name="Huang X.-X."/>
            <person name="Sun J.-Q."/>
        </authorList>
    </citation>
    <scope>NUCLEOTIDE SEQUENCE [LARGE SCALE GENOMIC DNA]</scope>
    <source>
        <strain evidence="9 10">DSM 27279</strain>
    </source>
</reference>
<dbReference type="OrthoDB" id="544091at2"/>
<dbReference type="PROSITE" id="PS51085">
    <property type="entry name" value="2FE2S_FER_2"/>
    <property type="match status" value="1"/>
</dbReference>
<keyword evidence="10" id="KW-1185">Reference proteome</keyword>
<dbReference type="PROSITE" id="PS51384">
    <property type="entry name" value="FAD_FR"/>
    <property type="match status" value="1"/>
</dbReference>
<keyword evidence="1" id="KW-0285">Flavoprotein</keyword>
<dbReference type="AlphaFoldDB" id="A0A556AW43"/>
<comment type="caution">
    <text evidence="9">The sequence shown here is derived from an EMBL/GenBank/DDBJ whole genome shotgun (WGS) entry which is preliminary data.</text>
</comment>
<evidence type="ECO:0000256" key="3">
    <source>
        <dbReference type="ARBA" id="ARBA00022723"/>
    </source>
</evidence>
<evidence type="ECO:0000256" key="5">
    <source>
        <dbReference type="ARBA" id="ARBA00023004"/>
    </source>
</evidence>
<dbReference type="InterPro" id="IPR036010">
    <property type="entry name" value="2Fe-2S_ferredoxin-like_sf"/>
</dbReference>
<dbReference type="PANTHER" id="PTHR47354">
    <property type="entry name" value="NADH OXIDOREDUCTASE HCR"/>
    <property type="match status" value="1"/>
</dbReference>
<dbReference type="GO" id="GO:0016491">
    <property type="term" value="F:oxidoreductase activity"/>
    <property type="evidence" value="ECO:0007669"/>
    <property type="project" value="UniProtKB-KW"/>
</dbReference>
<dbReference type="InterPro" id="IPR017927">
    <property type="entry name" value="FAD-bd_FR_type"/>
</dbReference>
<name>A0A556AW43_9BURK</name>
<evidence type="ECO:0000313" key="10">
    <source>
        <dbReference type="Proteomes" id="UP000318405"/>
    </source>
</evidence>
<keyword evidence="4" id="KW-0560">Oxidoreductase</keyword>
<dbReference type="SUPFAM" id="SSF63380">
    <property type="entry name" value="Riboflavin synthase domain-like"/>
    <property type="match status" value="1"/>
</dbReference>
<dbReference type="PRINTS" id="PR00409">
    <property type="entry name" value="PHDIOXRDTASE"/>
</dbReference>
<dbReference type="CDD" id="cd06185">
    <property type="entry name" value="PDR_like"/>
    <property type="match status" value="1"/>
</dbReference>
<dbReference type="Pfam" id="PF00111">
    <property type="entry name" value="Fer2"/>
    <property type="match status" value="1"/>
</dbReference>
<keyword evidence="2" id="KW-0001">2Fe-2S</keyword>
<keyword evidence="5" id="KW-0408">Iron</keyword>
<feature type="domain" description="2Fe-2S ferredoxin-type" evidence="7">
    <location>
        <begin position="233"/>
        <end position="318"/>
    </location>
</feature>
<dbReference type="PROSITE" id="PS00197">
    <property type="entry name" value="2FE2S_FER_1"/>
    <property type="match status" value="1"/>
</dbReference>
<dbReference type="RefSeq" id="WP_143947513.1">
    <property type="nucleotide sequence ID" value="NZ_BAABMB010000002.1"/>
</dbReference>
<dbReference type="CDD" id="cd00207">
    <property type="entry name" value="fer2"/>
    <property type="match status" value="1"/>
</dbReference>
<evidence type="ECO:0000259" key="8">
    <source>
        <dbReference type="PROSITE" id="PS51384"/>
    </source>
</evidence>
<dbReference type="Gene3D" id="3.40.50.80">
    <property type="entry name" value="Nucleotide-binding domain of ferredoxin-NADP reductase (FNR) module"/>
    <property type="match status" value="1"/>
</dbReference>
<dbReference type="InterPro" id="IPR006058">
    <property type="entry name" value="2Fe2S_fd_BS"/>
</dbReference>
<dbReference type="InterPro" id="IPR012675">
    <property type="entry name" value="Beta-grasp_dom_sf"/>
</dbReference>
<organism evidence="9 10">
    <name type="scientific">Verticiella sediminum</name>
    <dbReference type="NCBI Taxonomy" id="1247510"/>
    <lineage>
        <taxon>Bacteria</taxon>
        <taxon>Pseudomonadati</taxon>
        <taxon>Pseudomonadota</taxon>
        <taxon>Betaproteobacteria</taxon>
        <taxon>Burkholderiales</taxon>
        <taxon>Alcaligenaceae</taxon>
        <taxon>Verticiella</taxon>
    </lineage>
</organism>
<dbReference type="GO" id="GO:0051537">
    <property type="term" value="F:2 iron, 2 sulfur cluster binding"/>
    <property type="evidence" value="ECO:0007669"/>
    <property type="project" value="UniProtKB-KW"/>
</dbReference>
<dbReference type="Gene3D" id="2.40.30.10">
    <property type="entry name" value="Translation factors"/>
    <property type="match status" value="1"/>
</dbReference>
<dbReference type="SUPFAM" id="SSF54292">
    <property type="entry name" value="2Fe-2S ferredoxin-like"/>
    <property type="match status" value="1"/>
</dbReference>
<evidence type="ECO:0000259" key="7">
    <source>
        <dbReference type="PROSITE" id="PS51085"/>
    </source>
</evidence>
<dbReference type="PANTHER" id="PTHR47354:SF1">
    <property type="entry name" value="CARNITINE MONOOXYGENASE REDUCTASE SUBUNIT"/>
    <property type="match status" value="1"/>
</dbReference>
<dbReference type="Proteomes" id="UP000318405">
    <property type="component" value="Unassembled WGS sequence"/>
</dbReference>
<sequence length="318" mass="34179">MTQETLKVRVRRRTLDAHDVVLLEMEPCDGGMLPRFEAGAHVDVHLADGLVRQYSLCGDPADTACYRLGVLRDPVSRGGSARVHELCEGVELQISAPRNHFPLAAGARRSLLYGGGIGVTPMIAMAYALHAAGADFELHYCGRSRSRCAFLDELARAPFAARVHTHFDDEPAAQRLDLAASLGAPDAGTHVYVCGPTGYMDHVIAGARAAGYADAQVHREYFQMEVDTTGDSFEVVAAASGKAVTVAGDESIVQALVRIGIDIPVSCEQGVCGTCLCTVLEGEPEHRDVYLTDEERADNDQILVCCSRARSARLVLDI</sequence>
<dbReference type="InterPro" id="IPR050415">
    <property type="entry name" value="MRET"/>
</dbReference>
<keyword evidence="6" id="KW-0411">Iron-sulfur</keyword>
<evidence type="ECO:0000256" key="2">
    <source>
        <dbReference type="ARBA" id="ARBA00022714"/>
    </source>
</evidence>
<feature type="domain" description="FAD-binding FR-type" evidence="8">
    <location>
        <begin position="3"/>
        <end position="104"/>
    </location>
</feature>
<evidence type="ECO:0000256" key="4">
    <source>
        <dbReference type="ARBA" id="ARBA00023002"/>
    </source>
</evidence>
<evidence type="ECO:0000256" key="1">
    <source>
        <dbReference type="ARBA" id="ARBA00022630"/>
    </source>
</evidence>
<dbReference type="Gene3D" id="3.10.20.30">
    <property type="match status" value="1"/>
</dbReference>
<keyword evidence="3" id="KW-0479">Metal-binding</keyword>
<dbReference type="SUPFAM" id="SSF52343">
    <property type="entry name" value="Ferredoxin reductase-like, C-terminal NADP-linked domain"/>
    <property type="match status" value="1"/>
</dbReference>
<dbReference type="InterPro" id="IPR017938">
    <property type="entry name" value="Riboflavin_synthase-like_b-brl"/>
</dbReference>
<evidence type="ECO:0000256" key="6">
    <source>
        <dbReference type="ARBA" id="ARBA00023014"/>
    </source>
</evidence>
<proteinExistence type="predicted"/>
<dbReference type="EMBL" id="VLTJ01000011">
    <property type="protein sequence ID" value="TSH97146.1"/>
    <property type="molecule type" value="Genomic_DNA"/>
</dbReference>
<accession>A0A556AW43</accession>
<gene>
    <name evidence="9" type="ORF">FOZ76_07475</name>
</gene>